<protein>
    <submittedName>
        <fullName evidence="1">DUF484 family protein</fullName>
    </submittedName>
</protein>
<accession>A0A7C9IQ25</accession>
<proteinExistence type="predicted"/>
<sequence>MSEPAVLTDDVRTRILEAPDMILSDPDVMRALIAANERAMGGNIVDLRGVAMDRLEDRLSRLEETHKSVIAAAYENLAGTNQIHRAILAFLDPLDFESFLRILGTDITDILRVGQVRLVLESHEAGSADAALGQMGEILAVVEPGFVETYIGRGRPVRQVTLRPTSPAEAVIFGPNNAWVASEACILLDFGEGRLPGMLAFASDDPQHFSPNQGTDLLSFFGGVFERAMRRWLG</sequence>
<dbReference type="Gene3D" id="3.30.450.40">
    <property type="match status" value="1"/>
</dbReference>
<dbReference type="RefSeq" id="WP_160764598.1">
    <property type="nucleotide sequence ID" value="NZ_WUPT01000002.1"/>
</dbReference>
<reference evidence="1 2" key="1">
    <citation type="submission" date="2019-12" db="EMBL/GenBank/DDBJ databases">
        <authorList>
            <person name="Lee S.D."/>
        </authorList>
    </citation>
    <scope>NUCLEOTIDE SEQUENCE [LARGE SCALE GENOMIC DNA]</scope>
    <source>
        <strain evidence="1 2">GH1-50</strain>
    </source>
</reference>
<dbReference type="AlphaFoldDB" id="A0A7C9IQ25"/>
<evidence type="ECO:0000313" key="2">
    <source>
        <dbReference type="Proteomes" id="UP000480350"/>
    </source>
</evidence>
<comment type="caution">
    <text evidence="1">The sequence shown here is derived from an EMBL/GenBank/DDBJ whole genome shotgun (WGS) entry which is preliminary data.</text>
</comment>
<organism evidence="1 2">
    <name type="scientific">Kangsaoukella pontilimi</name>
    <dbReference type="NCBI Taxonomy" id="2691042"/>
    <lineage>
        <taxon>Bacteria</taxon>
        <taxon>Pseudomonadati</taxon>
        <taxon>Pseudomonadota</taxon>
        <taxon>Alphaproteobacteria</taxon>
        <taxon>Rhodobacterales</taxon>
        <taxon>Paracoccaceae</taxon>
        <taxon>Kangsaoukella</taxon>
    </lineage>
</organism>
<dbReference type="InterPro" id="IPR007435">
    <property type="entry name" value="DUF484"/>
</dbReference>
<evidence type="ECO:0000313" key="1">
    <source>
        <dbReference type="EMBL" id="MXQ08690.1"/>
    </source>
</evidence>
<dbReference type="EMBL" id="WUPT01000002">
    <property type="protein sequence ID" value="MXQ08690.1"/>
    <property type="molecule type" value="Genomic_DNA"/>
</dbReference>
<name>A0A7C9IQ25_9RHOB</name>
<dbReference type="Pfam" id="PF04340">
    <property type="entry name" value="DUF484"/>
    <property type="match status" value="1"/>
</dbReference>
<dbReference type="InterPro" id="IPR029016">
    <property type="entry name" value="GAF-like_dom_sf"/>
</dbReference>
<reference evidence="1 2" key="2">
    <citation type="submission" date="2020-03" db="EMBL/GenBank/DDBJ databases">
        <title>Kangsaoukella pontilimi gen. nov., sp. nov., a new member of the family Rhodobacteraceae isolated from a tidal mudflat.</title>
        <authorList>
            <person name="Kim I.S."/>
        </authorList>
    </citation>
    <scope>NUCLEOTIDE SEQUENCE [LARGE SCALE GENOMIC DNA]</scope>
    <source>
        <strain evidence="1 2">GH1-50</strain>
    </source>
</reference>
<dbReference type="Proteomes" id="UP000480350">
    <property type="component" value="Unassembled WGS sequence"/>
</dbReference>
<keyword evidence="2" id="KW-1185">Reference proteome</keyword>
<gene>
    <name evidence="1" type="ORF">GQ651_12610</name>
</gene>